<dbReference type="RefSeq" id="WP_315733604.1">
    <property type="nucleotide sequence ID" value="NZ_JAVYII010000005.1"/>
</dbReference>
<gene>
    <name evidence="1" type="ORF">RDV89_13655</name>
</gene>
<evidence type="ECO:0000313" key="1">
    <source>
        <dbReference type="EMBL" id="MDT9594123.1"/>
    </source>
</evidence>
<comment type="caution">
    <text evidence="1">The sequence shown here is derived from an EMBL/GenBank/DDBJ whole genome shotgun (WGS) entry which is preliminary data.</text>
</comment>
<evidence type="ECO:0008006" key="3">
    <source>
        <dbReference type="Google" id="ProtNLM"/>
    </source>
</evidence>
<accession>A0ABU3PY04</accession>
<evidence type="ECO:0000313" key="2">
    <source>
        <dbReference type="Proteomes" id="UP001268542"/>
    </source>
</evidence>
<proteinExistence type="predicted"/>
<keyword evidence="2" id="KW-1185">Reference proteome</keyword>
<reference evidence="1 2" key="1">
    <citation type="submission" date="2023-08" db="EMBL/GenBank/DDBJ databases">
        <title>Nocardioides seae sp. nov., a bacterium isolated from a soil.</title>
        <authorList>
            <person name="Wang X."/>
        </authorList>
    </citation>
    <scope>NUCLEOTIDE SEQUENCE [LARGE SCALE GENOMIC DNA]</scope>
    <source>
        <strain evidence="1 2">YZH12</strain>
    </source>
</reference>
<protein>
    <recommendedName>
        <fullName evidence="3">Transposase</fullName>
    </recommendedName>
</protein>
<dbReference type="Proteomes" id="UP001268542">
    <property type="component" value="Unassembled WGS sequence"/>
</dbReference>
<organism evidence="1 2">
    <name type="scientific">Nocardioides imazamoxiresistens</name>
    <dbReference type="NCBI Taxonomy" id="3231893"/>
    <lineage>
        <taxon>Bacteria</taxon>
        <taxon>Bacillati</taxon>
        <taxon>Actinomycetota</taxon>
        <taxon>Actinomycetes</taxon>
        <taxon>Propionibacteriales</taxon>
        <taxon>Nocardioidaceae</taxon>
        <taxon>Nocardioides</taxon>
    </lineage>
</organism>
<name>A0ABU3PY04_9ACTN</name>
<dbReference type="EMBL" id="JAVYII010000005">
    <property type="protein sequence ID" value="MDT9594123.1"/>
    <property type="molecule type" value="Genomic_DNA"/>
</dbReference>
<sequence length="88" mass="9769">MREPSVEHGAMRAARVQHVWVDITGHWVHPQPGVLMMWRRRHGKRPGWEAFVVTVDATARAHGGSPNARIGWVDAAHVRPTAGPSAPR</sequence>